<evidence type="ECO:0000256" key="12">
    <source>
        <dbReference type="ARBA" id="ARBA00039396"/>
    </source>
</evidence>
<dbReference type="OrthoDB" id="25414at2759"/>
<dbReference type="Pfam" id="PF00412">
    <property type="entry name" value="LIM"/>
    <property type="match status" value="3"/>
</dbReference>
<feature type="domain" description="LIM zinc-binding" evidence="15">
    <location>
        <begin position="212"/>
        <end position="271"/>
    </location>
</feature>
<dbReference type="InParanoid" id="A0A7M7L5A1"/>
<dbReference type="PROSITE" id="PS00478">
    <property type="entry name" value="LIM_DOMAIN_1"/>
    <property type="match status" value="1"/>
</dbReference>
<proteinExistence type="inferred from homology"/>
<evidence type="ECO:0000313" key="17">
    <source>
        <dbReference type="Proteomes" id="UP000594260"/>
    </source>
</evidence>
<accession>A0A7M7L5A1</accession>
<evidence type="ECO:0000256" key="9">
    <source>
        <dbReference type="ARBA" id="ARBA00022949"/>
    </source>
</evidence>
<dbReference type="FunFam" id="2.10.110.10:FF:000027">
    <property type="entry name" value="lipoma-preferred partner isoform X1"/>
    <property type="match status" value="1"/>
</dbReference>
<evidence type="ECO:0000313" key="16">
    <source>
        <dbReference type="EnsemblMetazoa" id="XP_022670594"/>
    </source>
</evidence>
<keyword evidence="7 13" id="KW-0862">Zinc</keyword>
<keyword evidence="8" id="KW-0130">Cell adhesion</keyword>
<dbReference type="RefSeq" id="XP_022670594.1">
    <property type="nucleotide sequence ID" value="XM_022814859.1"/>
</dbReference>
<dbReference type="PANTHER" id="PTHR24207">
    <property type="entry name" value="ZYX102 PROTEIN"/>
    <property type="match status" value="1"/>
</dbReference>
<dbReference type="Proteomes" id="UP000594260">
    <property type="component" value="Unplaced"/>
</dbReference>
<evidence type="ECO:0000256" key="7">
    <source>
        <dbReference type="ARBA" id="ARBA00022833"/>
    </source>
</evidence>
<evidence type="ECO:0000256" key="3">
    <source>
        <dbReference type="ARBA" id="ARBA00009611"/>
    </source>
</evidence>
<feature type="region of interest" description="Disordered" evidence="14">
    <location>
        <begin position="115"/>
        <end position="158"/>
    </location>
</feature>
<comment type="similarity">
    <text evidence="3">Belongs to the zyxin/ajuba family.</text>
</comment>
<dbReference type="Gene3D" id="2.10.110.10">
    <property type="entry name" value="Cysteine Rich Protein"/>
    <property type="match status" value="3"/>
</dbReference>
<name>A0A7M7L5A1_VARDE</name>
<evidence type="ECO:0000256" key="10">
    <source>
        <dbReference type="ARBA" id="ARBA00023038"/>
    </source>
</evidence>
<comment type="subcellular location">
    <subcellularLocation>
        <location evidence="2">Cell junction</location>
        <location evidence="2">Focal adhesion</location>
    </subcellularLocation>
    <subcellularLocation>
        <location evidence="1">Cytoplasm</location>
        <location evidence="1">Cytoskeleton</location>
    </subcellularLocation>
</comment>
<evidence type="ECO:0000256" key="4">
    <source>
        <dbReference type="ARBA" id="ARBA00022490"/>
    </source>
</evidence>
<evidence type="ECO:0000256" key="1">
    <source>
        <dbReference type="ARBA" id="ARBA00004245"/>
    </source>
</evidence>
<feature type="region of interest" description="Disordered" evidence="14">
    <location>
        <begin position="64"/>
        <end position="91"/>
    </location>
</feature>
<keyword evidence="11" id="KW-0206">Cytoskeleton</keyword>
<evidence type="ECO:0000256" key="14">
    <source>
        <dbReference type="SAM" id="MobiDB-lite"/>
    </source>
</evidence>
<dbReference type="SUPFAM" id="SSF57716">
    <property type="entry name" value="Glucocorticoid receptor-like (DNA-binding domain)"/>
    <property type="match status" value="3"/>
</dbReference>
<keyword evidence="17" id="KW-1185">Reference proteome</keyword>
<dbReference type="InterPro" id="IPR001781">
    <property type="entry name" value="Znf_LIM"/>
</dbReference>
<sequence>MSAKYAYHPAASLVARESIQMAYTDDLLERTLEELERLSTAPSPRALLEDEEFANRNLNASDRLVQGRSPGSYRGVPSHPHATTSSHLYKPVPPIPVEDHMSLYSNGRIYRHPGSVIRATPPPPPAPSQPDYDARSDTSSIYEPLRPRAPSQQSTYSGSHGLPGMLGYGFGGYSGSSASSQYSSQSTLRGSAFSDYFEEDCGSVAEEPFAIGSCVECQHEVLNDGSGCSAMDKVYHISCFKCHVCKRELQGKAFFAVQGQPYCEEDYLDTLEKCTACQKPILERILRATGRPFHPACFSCLVCGRGLDGVPFTVDAANNIYCIPDFHKKFAPRCCVCKEPIMPQGKGETVRIVALDRSFHVACYRCEDCGLLLGQDHPCYPLDGHVLCRDCNANRVQALTANPTSPSTTSISSMSTTAAGSRGRPSSHQHYQQPQQKSSQNQQPQQRSTPHQQPQQRSPQHQQPQQRSPQHQQPQQRSPQHQQPRQSPTEAQAKPNRKPQAKATHLIPMLKLSTPPPQHQQPQQQQLKQQAQVQQQQDGLTTEL</sequence>
<dbReference type="GO" id="GO:0098609">
    <property type="term" value="P:cell-cell adhesion"/>
    <property type="evidence" value="ECO:0007669"/>
    <property type="project" value="TreeGrafter"/>
</dbReference>
<evidence type="ECO:0000256" key="11">
    <source>
        <dbReference type="ARBA" id="ARBA00023212"/>
    </source>
</evidence>
<dbReference type="GO" id="GO:0001725">
    <property type="term" value="C:stress fiber"/>
    <property type="evidence" value="ECO:0007669"/>
    <property type="project" value="TreeGrafter"/>
</dbReference>
<evidence type="ECO:0000259" key="15">
    <source>
        <dbReference type="PROSITE" id="PS50023"/>
    </source>
</evidence>
<dbReference type="AlphaFoldDB" id="A0A7M7L5A1"/>
<dbReference type="FunFam" id="2.10.110.10:FF:000057">
    <property type="entry name" value="Zyxin"/>
    <property type="match status" value="1"/>
</dbReference>
<evidence type="ECO:0000256" key="2">
    <source>
        <dbReference type="ARBA" id="ARBA00004246"/>
    </source>
</evidence>
<reference evidence="16" key="1">
    <citation type="submission" date="2021-01" db="UniProtKB">
        <authorList>
            <consortium name="EnsemblMetazoa"/>
        </authorList>
    </citation>
    <scope>IDENTIFICATION</scope>
</reference>
<dbReference type="PANTHER" id="PTHR24207:SF2">
    <property type="entry name" value="ZYX102 PROTEIN"/>
    <property type="match status" value="1"/>
</dbReference>
<feature type="compositionally biased region" description="Low complexity" evidence="14">
    <location>
        <begin position="400"/>
        <end position="488"/>
    </location>
</feature>
<evidence type="ECO:0000256" key="5">
    <source>
        <dbReference type="ARBA" id="ARBA00022723"/>
    </source>
</evidence>
<keyword evidence="10 13" id="KW-0440">LIM domain</keyword>
<keyword evidence="5 13" id="KW-0479">Metal-binding</keyword>
<keyword evidence="4" id="KW-0963">Cytoplasm</keyword>
<feature type="compositionally biased region" description="Low complexity" evidence="14">
    <location>
        <begin position="520"/>
        <end position="537"/>
    </location>
</feature>
<keyword evidence="6" id="KW-0677">Repeat</keyword>
<evidence type="ECO:0000256" key="13">
    <source>
        <dbReference type="PROSITE-ProRule" id="PRU00125"/>
    </source>
</evidence>
<evidence type="ECO:0000256" key="6">
    <source>
        <dbReference type="ARBA" id="ARBA00022737"/>
    </source>
</evidence>
<feature type="region of interest" description="Disordered" evidence="14">
    <location>
        <begin position="400"/>
        <end position="544"/>
    </location>
</feature>
<evidence type="ECO:0000256" key="8">
    <source>
        <dbReference type="ARBA" id="ARBA00022889"/>
    </source>
</evidence>
<dbReference type="GeneID" id="111254232"/>
<dbReference type="GO" id="GO:0046872">
    <property type="term" value="F:metal ion binding"/>
    <property type="evidence" value="ECO:0007669"/>
    <property type="project" value="UniProtKB-KW"/>
</dbReference>
<dbReference type="CDD" id="cd09357">
    <property type="entry name" value="LIM3_Zyxin_like"/>
    <property type="match status" value="1"/>
</dbReference>
<protein>
    <recommendedName>
        <fullName evidence="12">Zyxin</fullName>
    </recommendedName>
</protein>
<organism evidence="16 17">
    <name type="scientific">Varroa destructor</name>
    <name type="common">Honeybee mite</name>
    <dbReference type="NCBI Taxonomy" id="109461"/>
    <lineage>
        <taxon>Eukaryota</taxon>
        <taxon>Metazoa</taxon>
        <taxon>Ecdysozoa</taxon>
        <taxon>Arthropoda</taxon>
        <taxon>Chelicerata</taxon>
        <taxon>Arachnida</taxon>
        <taxon>Acari</taxon>
        <taxon>Parasitiformes</taxon>
        <taxon>Mesostigmata</taxon>
        <taxon>Gamasina</taxon>
        <taxon>Dermanyssoidea</taxon>
        <taxon>Varroidae</taxon>
        <taxon>Varroa</taxon>
    </lineage>
</organism>
<dbReference type="GO" id="GO:0005925">
    <property type="term" value="C:focal adhesion"/>
    <property type="evidence" value="ECO:0007669"/>
    <property type="project" value="UniProtKB-SubCell"/>
</dbReference>
<dbReference type="PROSITE" id="PS50023">
    <property type="entry name" value="LIM_DOMAIN_2"/>
    <property type="match status" value="3"/>
</dbReference>
<feature type="domain" description="LIM zinc-binding" evidence="15">
    <location>
        <begin position="272"/>
        <end position="332"/>
    </location>
</feature>
<dbReference type="SMART" id="SM00132">
    <property type="entry name" value="LIM"/>
    <property type="match status" value="3"/>
</dbReference>
<dbReference type="KEGG" id="vde:111254232"/>
<feature type="domain" description="LIM zinc-binding" evidence="15">
    <location>
        <begin position="333"/>
        <end position="398"/>
    </location>
</feature>
<keyword evidence="9" id="KW-0965">Cell junction</keyword>
<dbReference type="EnsemblMetazoa" id="XM_022814859">
    <property type="protein sequence ID" value="XP_022670594"/>
    <property type="gene ID" value="LOC111254232"/>
</dbReference>